<proteinExistence type="predicted"/>
<reference evidence="1" key="1">
    <citation type="submission" date="2024-02" db="EMBL/GenBank/DDBJ databases">
        <authorList>
            <consortium name="Clinical and Environmental Microbiology Branch: Whole genome sequencing antimicrobial resistance pathogens in the healthcare setting"/>
        </authorList>
    </citation>
    <scope>NUCLEOTIDE SEQUENCE</scope>
    <source>
        <strain evidence="1">2023BB-00086</strain>
    </source>
</reference>
<gene>
    <name evidence="1" type="ORF">RYF40_003287</name>
</gene>
<sequence length="200" mass="22723">MNLWLSSVIFMTILTLLSGCSDVSDKEISFNAAKSMPGYGYLIFDFRESRGIKNIKDNRLYYIIHYTNEDKSIFVTVNDVDFKERLFKAYIPYYKGYKVRSISSALLSLDCGDCQRTPIDYWVSVYLVSAVGGSRCQETVHKNFEMFDYTDGCNGDWRDENGIDGSKRFLGSVFITPHFNTGSVDTFTNRYPPGHSSAGS</sequence>
<dbReference type="AlphaFoldDB" id="A0AAI9DY57"/>
<dbReference type="EMBL" id="ABNOCX020000006">
    <property type="protein sequence ID" value="EML7082819.1"/>
    <property type="molecule type" value="Genomic_DNA"/>
</dbReference>
<comment type="caution">
    <text evidence="1">The sequence shown here is derived from an EMBL/GenBank/DDBJ whole genome shotgun (WGS) entry which is preliminary data.</text>
</comment>
<accession>A0AAI9DY57</accession>
<dbReference type="RefSeq" id="WP_142448057.1">
    <property type="nucleotide sequence ID" value="NZ_CABGIA010000009.1"/>
</dbReference>
<evidence type="ECO:0000313" key="1">
    <source>
        <dbReference type="EMBL" id="EML7082819.1"/>
    </source>
</evidence>
<protein>
    <submittedName>
        <fullName evidence="1">Uncharacterized protein</fullName>
    </submittedName>
</protein>
<organism evidence="1">
    <name type="scientific">Klebsiella oxytoca</name>
    <dbReference type="NCBI Taxonomy" id="571"/>
    <lineage>
        <taxon>Bacteria</taxon>
        <taxon>Pseudomonadati</taxon>
        <taxon>Pseudomonadota</taxon>
        <taxon>Gammaproteobacteria</taxon>
        <taxon>Enterobacterales</taxon>
        <taxon>Enterobacteriaceae</taxon>
        <taxon>Klebsiella/Raoultella group</taxon>
        <taxon>Klebsiella</taxon>
    </lineage>
</organism>
<name>A0AAI9DY57_KLEOX</name>